<accession>A0A1I2GFR4</accession>
<dbReference type="Proteomes" id="UP000198977">
    <property type="component" value="Unassembled WGS sequence"/>
</dbReference>
<protein>
    <submittedName>
        <fullName evidence="1">Putative rhamnosyl transferase</fullName>
    </submittedName>
</protein>
<gene>
    <name evidence="1" type="ORF">SAMN04488523_12315</name>
</gene>
<dbReference type="SUPFAM" id="SSF53448">
    <property type="entry name" value="Nucleotide-diphospho-sugar transferases"/>
    <property type="match status" value="1"/>
</dbReference>
<dbReference type="STRING" id="74348.SAMN04488523_12315"/>
<proteinExistence type="predicted"/>
<dbReference type="InterPro" id="IPR029044">
    <property type="entry name" value="Nucleotide-diphossugar_trans"/>
</dbReference>
<dbReference type="InterPro" id="IPR021466">
    <property type="entry name" value="Put_rhamnosyl_transferase"/>
</dbReference>
<dbReference type="EMBL" id="FOMW01000023">
    <property type="protein sequence ID" value="SFF16033.1"/>
    <property type="molecule type" value="Genomic_DNA"/>
</dbReference>
<keyword evidence="2" id="KW-1185">Reference proteome</keyword>
<sequence>MLAPPPVLLAYSGKFLPDKGFGTMQTIGLCRFSYPALGGFQVEHETIEKRIAYLYDHNRLEERFQLLETVALPCLKAQTDPDFSLIIVIGDQFPKQHEERLADLVADFPQALLHKEPPRNQREVMKEILNAARLDPSEPCLQFRYDDDDAVSVDFIQRLREAARDVAPLLAQHKTVAFDWNNGYVAEFGPEGISATEIFRQFYVASLGMYIRGDCPMTIMNFAHEKISRFMPTISFSEPPMWVRSHNGYNDSRQKPVKQIPVKPLTDAEIKIFRDRFAIDIDHVKRVFSGA</sequence>
<evidence type="ECO:0000313" key="1">
    <source>
        <dbReference type="EMBL" id="SFF16033.1"/>
    </source>
</evidence>
<evidence type="ECO:0000313" key="2">
    <source>
        <dbReference type="Proteomes" id="UP000198977"/>
    </source>
</evidence>
<organism evidence="1 2">
    <name type="scientific">Sulfitobacter brevis</name>
    <dbReference type="NCBI Taxonomy" id="74348"/>
    <lineage>
        <taxon>Bacteria</taxon>
        <taxon>Pseudomonadati</taxon>
        <taxon>Pseudomonadota</taxon>
        <taxon>Alphaproteobacteria</taxon>
        <taxon>Rhodobacterales</taxon>
        <taxon>Roseobacteraceae</taxon>
        <taxon>Sulfitobacter</taxon>
    </lineage>
</organism>
<keyword evidence="1" id="KW-0808">Transferase</keyword>
<dbReference type="AlphaFoldDB" id="A0A1I2GFR4"/>
<name>A0A1I2GFR4_9RHOB</name>
<dbReference type="Pfam" id="PF11316">
    <property type="entry name" value="Rhamno_transf"/>
    <property type="match status" value="1"/>
</dbReference>
<dbReference type="GO" id="GO:0016740">
    <property type="term" value="F:transferase activity"/>
    <property type="evidence" value="ECO:0007669"/>
    <property type="project" value="UniProtKB-KW"/>
</dbReference>
<reference evidence="1 2" key="1">
    <citation type="submission" date="2016-10" db="EMBL/GenBank/DDBJ databases">
        <authorList>
            <person name="de Groot N.N."/>
        </authorList>
    </citation>
    <scope>NUCLEOTIDE SEQUENCE [LARGE SCALE GENOMIC DNA]</scope>
    <source>
        <strain evidence="1 2">DSM 11443</strain>
    </source>
</reference>